<accession>A0A9N7VGS0</accession>
<evidence type="ECO:0000256" key="1">
    <source>
        <dbReference type="SAM" id="MobiDB-lite"/>
    </source>
</evidence>
<gene>
    <name evidence="2" type="ORF">PLEPLA_LOCUS36638</name>
</gene>
<dbReference type="EMBL" id="CADEAL010003996">
    <property type="protein sequence ID" value="CAB1448988.1"/>
    <property type="molecule type" value="Genomic_DNA"/>
</dbReference>
<reference evidence="2" key="1">
    <citation type="submission" date="2020-03" db="EMBL/GenBank/DDBJ databases">
        <authorList>
            <person name="Weist P."/>
        </authorList>
    </citation>
    <scope>NUCLEOTIDE SEQUENCE</scope>
</reference>
<dbReference type="Proteomes" id="UP001153269">
    <property type="component" value="Unassembled WGS sequence"/>
</dbReference>
<dbReference type="AlphaFoldDB" id="A0A9N7VGS0"/>
<keyword evidence="3" id="KW-1185">Reference proteome</keyword>
<evidence type="ECO:0000313" key="3">
    <source>
        <dbReference type="Proteomes" id="UP001153269"/>
    </source>
</evidence>
<comment type="caution">
    <text evidence="2">The sequence shown here is derived from an EMBL/GenBank/DDBJ whole genome shotgun (WGS) entry which is preliminary data.</text>
</comment>
<protein>
    <submittedName>
        <fullName evidence="2">Uncharacterized protein</fullName>
    </submittedName>
</protein>
<sequence length="222" mass="24073">AIKGNILQDATRLWCHKLMLLVSGRLLELHCPLLNTEWELVLQERSLEAEGSTSCSPLTDPRNHENHNPSQRSGPARERRFSTFTQLTYSCFFPEELKLPSTGVLKERSSPLSSRHPSAAGLTIREGNNYFPATLLGATSEADSCLGRNITLKAVLLLAELGTRQISVQPGSTFHMKLCESVKPSFQPSEQDVASRDAAALRVGRASTGSRGVEASGASGAD</sequence>
<organism evidence="2 3">
    <name type="scientific">Pleuronectes platessa</name>
    <name type="common">European plaice</name>
    <dbReference type="NCBI Taxonomy" id="8262"/>
    <lineage>
        <taxon>Eukaryota</taxon>
        <taxon>Metazoa</taxon>
        <taxon>Chordata</taxon>
        <taxon>Craniata</taxon>
        <taxon>Vertebrata</taxon>
        <taxon>Euteleostomi</taxon>
        <taxon>Actinopterygii</taxon>
        <taxon>Neopterygii</taxon>
        <taxon>Teleostei</taxon>
        <taxon>Neoteleostei</taxon>
        <taxon>Acanthomorphata</taxon>
        <taxon>Carangaria</taxon>
        <taxon>Pleuronectiformes</taxon>
        <taxon>Pleuronectoidei</taxon>
        <taxon>Pleuronectidae</taxon>
        <taxon>Pleuronectes</taxon>
    </lineage>
</organism>
<feature type="region of interest" description="Disordered" evidence="1">
    <location>
        <begin position="203"/>
        <end position="222"/>
    </location>
</feature>
<name>A0A9N7VGS0_PLEPL</name>
<feature type="non-terminal residue" evidence="2">
    <location>
        <position position="1"/>
    </location>
</feature>
<proteinExistence type="predicted"/>
<feature type="region of interest" description="Disordered" evidence="1">
    <location>
        <begin position="51"/>
        <end position="78"/>
    </location>
</feature>
<evidence type="ECO:0000313" key="2">
    <source>
        <dbReference type="EMBL" id="CAB1448988.1"/>
    </source>
</evidence>